<evidence type="ECO:0000256" key="1">
    <source>
        <dbReference type="ARBA" id="ARBA00005854"/>
    </source>
</evidence>
<keyword evidence="3" id="KW-0597">Phosphoprotein</keyword>
<comment type="similarity">
    <text evidence="1 7">Belongs to the D-isomer specific 2-hydroxyacid dehydrogenase family.</text>
</comment>
<evidence type="ECO:0000259" key="8">
    <source>
        <dbReference type="Pfam" id="PF00389"/>
    </source>
</evidence>
<accession>S4PGR3</accession>
<evidence type="ECO:0000313" key="10">
    <source>
        <dbReference type="EMBL" id="JAA89018.1"/>
    </source>
</evidence>
<keyword evidence="6" id="KW-0520">NAD</keyword>
<dbReference type="InterPro" id="IPR006140">
    <property type="entry name" value="D-isomer_DH_NAD-bd"/>
</dbReference>
<dbReference type="GeneID" id="120636210"/>
<dbReference type="EMBL" id="GAIX01003542">
    <property type="protein sequence ID" value="JAA89018.1"/>
    <property type="molecule type" value="Transcribed_RNA"/>
</dbReference>
<dbReference type="RefSeq" id="XP_039763507.1">
    <property type="nucleotide sequence ID" value="XM_039907573.1"/>
</dbReference>
<evidence type="ECO:0000256" key="4">
    <source>
        <dbReference type="ARBA" id="ARBA00022990"/>
    </source>
</evidence>
<sequence length="328" mass="35065">MGLEIKSVLVVDGVGPRCAEILNSHNIKVTTKAKITKEELLKEIPNHEALVVRSASQVTKEVLEAGTKLKVVGRAGAGVDNIDVEAAGAKGIGVINAPGANALSACELTCGLTLALARHIVPAAAALKDGRWERAQYTGTEVFGKTLAVLGLGRVGREVAVRMNAFGMKVLSYDPYVPVDAYGEDYGVRMELNEMWPLADYITLHMPLNDSTRNFVDAKVLKQCKKGVKIINVGRGGLIQERDLLDALQSGQVGGAALDVFEKEPPTDPLTLEIIKHPNVLASPHLGASTKEAQVRVGEEIAEQLVNLVKPGTYLTPLAEVTRILKKA</sequence>
<dbReference type="PANTHER" id="PTHR42938">
    <property type="entry name" value="FORMATE DEHYDROGENASE 1"/>
    <property type="match status" value="1"/>
</dbReference>
<dbReference type="PROSITE" id="PS00065">
    <property type="entry name" value="D_2_HYDROXYACID_DH_1"/>
    <property type="match status" value="1"/>
</dbReference>
<reference evidence="10" key="1">
    <citation type="journal article" date="2013" name="BMC Genomics">
        <title>Unscrambling butterfly oogenesis.</title>
        <authorList>
            <person name="Carter J.M."/>
            <person name="Baker S.C."/>
            <person name="Pink R."/>
            <person name="Carter D.R."/>
            <person name="Collins A."/>
            <person name="Tomlin J."/>
            <person name="Gibbs M."/>
            <person name="Breuker C.J."/>
        </authorList>
    </citation>
    <scope>NUCLEOTIDE SEQUENCE</scope>
    <source>
        <tissue evidence="10">Ovary</tissue>
    </source>
</reference>
<dbReference type="InterPro" id="IPR029752">
    <property type="entry name" value="D-isomer_DH_CS1"/>
</dbReference>
<dbReference type="SUPFAM" id="SSF51735">
    <property type="entry name" value="NAD(P)-binding Rossmann-fold domains"/>
    <property type="match status" value="1"/>
</dbReference>
<evidence type="ECO:0000256" key="6">
    <source>
        <dbReference type="ARBA" id="ARBA00023027"/>
    </source>
</evidence>
<dbReference type="AlphaFoldDB" id="S4PGR3"/>
<proteinExistence type="inferred from homology"/>
<dbReference type="FunFam" id="3.40.50.720:FF:000021">
    <property type="entry name" value="D-3-phosphoglycerate dehydrogenase"/>
    <property type="match status" value="1"/>
</dbReference>
<feature type="domain" description="D-isomer specific 2-hydroxyacid dehydrogenase NAD-binding" evidence="9">
    <location>
        <begin position="111"/>
        <end position="287"/>
    </location>
</feature>
<comment type="subunit">
    <text evidence="2">Homotetramer.</text>
</comment>
<dbReference type="CDD" id="cd12173">
    <property type="entry name" value="PGDH_4"/>
    <property type="match status" value="1"/>
</dbReference>
<evidence type="ECO:0000259" key="9">
    <source>
        <dbReference type="Pfam" id="PF02826"/>
    </source>
</evidence>
<evidence type="ECO:0000256" key="7">
    <source>
        <dbReference type="RuleBase" id="RU003719"/>
    </source>
</evidence>
<dbReference type="RefSeq" id="XP_039763508.1">
    <property type="nucleotide sequence ID" value="XM_039907574.1"/>
</dbReference>
<keyword evidence="5 7" id="KW-0560">Oxidoreductase</keyword>
<dbReference type="RefSeq" id="XP_039763505.1">
    <property type="nucleotide sequence ID" value="XM_039907571.1"/>
</dbReference>
<dbReference type="GO" id="GO:0051287">
    <property type="term" value="F:NAD binding"/>
    <property type="evidence" value="ECO:0007669"/>
    <property type="project" value="InterPro"/>
</dbReference>
<dbReference type="GO" id="GO:0004617">
    <property type="term" value="F:phosphoglycerate dehydrogenase activity"/>
    <property type="evidence" value="ECO:0007669"/>
    <property type="project" value="TreeGrafter"/>
</dbReference>
<dbReference type="Pfam" id="PF00389">
    <property type="entry name" value="2-Hacid_dh"/>
    <property type="match status" value="1"/>
</dbReference>
<evidence type="ECO:0000256" key="5">
    <source>
        <dbReference type="ARBA" id="ARBA00023002"/>
    </source>
</evidence>
<evidence type="ECO:0000256" key="3">
    <source>
        <dbReference type="ARBA" id="ARBA00022553"/>
    </source>
</evidence>
<name>S4PGR3_9NEOP</name>
<reference evidence="10" key="2">
    <citation type="submission" date="2013-05" db="EMBL/GenBank/DDBJ databases">
        <authorList>
            <person name="Carter J.-M."/>
            <person name="Baker S.C."/>
            <person name="Pink R."/>
            <person name="Carter D.R.F."/>
            <person name="Collins A."/>
            <person name="Tomlin J."/>
            <person name="Gibbs M."/>
            <person name="Breuker C.J."/>
        </authorList>
    </citation>
    <scope>NUCLEOTIDE SEQUENCE</scope>
    <source>
        <tissue evidence="10">Ovary</tissue>
    </source>
</reference>
<dbReference type="SUPFAM" id="SSF52283">
    <property type="entry name" value="Formate/glycerate dehydrogenase catalytic domain-like"/>
    <property type="match status" value="1"/>
</dbReference>
<organism evidence="10">
    <name type="scientific">Pararge aegeria</name>
    <name type="common">speckled wood butterfly</name>
    <dbReference type="NCBI Taxonomy" id="116150"/>
    <lineage>
        <taxon>Eukaryota</taxon>
        <taxon>Metazoa</taxon>
        <taxon>Ecdysozoa</taxon>
        <taxon>Arthropoda</taxon>
        <taxon>Hexapoda</taxon>
        <taxon>Insecta</taxon>
        <taxon>Pterygota</taxon>
        <taxon>Neoptera</taxon>
        <taxon>Endopterygota</taxon>
        <taxon>Lepidoptera</taxon>
        <taxon>Glossata</taxon>
        <taxon>Ditrysia</taxon>
        <taxon>Papilionoidea</taxon>
        <taxon>Nymphalidae</taxon>
        <taxon>Satyrinae</taxon>
        <taxon>Satyrini</taxon>
        <taxon>Parargina</taxon>
        <taxon>Pararge</taxon>
    </lineage>
</organism>
<dbReference type="Gene3D" id="3.40.50.720">
    <property type="entry name" value="NAD(P)-binding Rossmann-like Domain"/>
    <property type="match status" value="2"/>
</dbReference>
<keyword evidence="4" id="KW-0007">Acetylation</keyword>
<protein>
    <submittedName>
        <fullName evidence="10">D-3-phosphoglycerate dehydrogenase</fullName>
    </submittedName>
</protein>
<feature type="domain" description="D-isomer specific 2-hydroxyacid dehydrogenase catalytic" evidence="8">
    <location>
        <begin position="8"/>
        <end position="312"/>
    </location>
</feature>
<dbReference type="PANTHER" id="PTHR42938:SF22">
    <property type="entry name" value="D-3-PHOSPHOGLYCERATE DEHYDROGENASE"/>
    <property type="match status" value="1"/>
</dbReference>
<dbReference type="Pfam" id="PF02826">
    <property type="entry name" value="2-Hacid_dh_C"/>
    <property type="match status" value="1"/>
</dbReference>
<evidence type="ECO:0000256" key="2">
    <source>
        <dbReference type="ARBA" id="ARBA00011881"/>
    </source>
</evidence>
<dbReference type="InterPro" id="IPR006139">
    <property type="entry name" value="D-isomer_2_OHA_DH_cat_dom"/>
</dbReference>
<dbReference type="InterPro" id="IPR036291">
    <property type="entry name" value="NAD(P)-bd_dom_sf"/>
</dbReference>